<evidence type="ECO:0000313" key="2">
    <source>
        <dbReference type="WBParaSite" id="EEL_0000676601-mRNA-1"/>
    </source>
</evidence>
<keyword evidence="1" id="KW-1185">Reference proteome</keyword>
<reference evidence="2" key="1">
    <citation type="submission" date="2017-02" db="UniProtKB">
        <authorList>
            <consortium name="WormBaseParasite"/>
        </authorList>
    </citation>
    <scope>IDENTIFICATION</scope>
</reference>
<organism evidence="1 2">
    <name type="scientific">Elaeophora elaphi</name>
    <dbReference type="NCBI Taxonomy" id="1147741"/>
    <lineage>
        <taxon>Eukaryota</taxon>
        <taxon>Metazoa</taxon>
        <taxon>Ecdysozoa</taxon>
        <taxon>Nematoda</taxon>
        <taxon>Chromadorea</taxon>
        <taxon>Rhabditida</taxon>
        <taxon>Spirurina</taxon>
        <taxon>Spiruromorpha</taxon>
        <taxon>Filarioidea</taxon>
        <taxon>Onchocercidae</taxon>
        <taxon>Elaeophora</taxon>
    </lineage>
</organism>
<name>A0A0R3RX34_9BILA</name>
<dbReference type="WBParaSite" id="EEL_0000676601-mRNA-1">
    <property type="protein sequence ID" value="EEL_0000676601-mRNA-1"/>
    <property type="gene ID" value="EEL_0000676601"/>
</dbReference>
<evidence type="ECO:0000313" key="1">
    <source>
        <dbReference type="Proteomes" id="UP000050640"/>
    </source>
</evidence>
<protein>
    <submittedName>
        <fullName evidence="2">S-adenosyl-L-methionine-dependent methyltransferase</fullName>
    </submittedName>
</protein>
<accession>A0A0R3RX34</accession>
<sequence length="272" mass="30989">MLGSQSLTFLLNRAAKSFRPSSNRQEITFVNKDEQKKTHSDHALCGLQKQTLIRSLDTLSISNMNDQCHHTKTNYFVIVANCGGCDCSTFICKLLKSTGNSIITDRQANVISFRIDNLVKNVTLVEVNFEKHDLWSTLDFDGCILLYSTRSSHSYKYAMKKLSQLRDLKEKCLLWLIGVVSDPASPSTIPRITSFEQAKAESLKLDARYWEVIPDGKTPRSPLVYYQIIMELISLMANSKIDFSPNKITFEFNKNPQVMRKVSKSCEYISFT</sequence>
<dbReference type="AlphaFoldDB" id="A0A0R3RX34"/>
<proteinExistence type="predicted"/>
<dbReference type="Proteomes" id="UP000050640">
    <property type="component" value="Unplaced"/>
</dbReference>